<feature type="transmembrane region" description="Helical" evidence="1">
    <location>
        <begin position="44"/>
        <end position="64"/>
    </location>
</feature>
<evidence type="ECO:0000313" key="3">
    <source>
        <dbReference type="Proteomes" id="UP001596406"/>
    </source>
</evidence>
<evidence type="ECO:0000313" key="2">
    <source>
        <dbReference type="EMBL" id="MFC6836006.1"/>
    </source>
</evidence>
<feature type="transmembrane region" description="Helical" evidence="1">
    <location>
        <begin position="12"/>
        <end position="32"/>
    </location>
</feature>
<reference evidence="2 3" key="1">
    <citation type="journal article" date="2019" name="Int. J. Syst. Evol. Microbiol.">
        <title>The Global Catalogue of Microorganisms (GCM) 10K type strain sequencing project: providing services to taxonomists for standard genome sequencing and annotation.</title>
        <authorList>
            <consortium name="The Broad Institute Genomics Platform"/>
            <consortium name="The Broad Institute Genome Sequencing Center for Infectious Disease"/>
            <person name="Wu L."/>
            <person name="Ma J."/>
        </authorList>
    </citation>
    <scope>NUCLEOTIDE SEQUENCE [LARGE SCALE GENOMIC DNA]</scope>
    <source>
        <strain evidence="2 3">PSRA2</strain>
    </source>
</reference>
<comment type="caution">
    <text evidence="2">The sequence shown here is derived from an EMBL/GenBank/DDBJ whole genome shotgun (WGS) entry which is preliminary data.</text>
</comment>
<dbReference type="Proteomes" id="UP001596406">
    <property type="component" value="Unassembled WGS sequence"/>
</dbReference>
<dbReference type="EMBL" id="JBHSXM010000001">
    <property type="protein sequence ID" value="MFC6836006.1"/>
    <property type="molecule type" value="Genomic_DNA"/>
</dbReference>
<keyword evidence="1" id="KW-0472">Membrane</keyword>
<feature type="transmembrane region" description="Helical" evidence="1">
    <location>
        <begin position="70"/>
        <end position="88"/>
    </location>
</feature>
<evidence type="ECO:0000256" key="1">
    <source>
        <dbReference type="SAM" id="Phobius"/>
    </source>
</evidence>
<dbReference type="RefSeq" id="WP_304447700.1">
    <property type="nucleotide sequence ID" value="NZ_JARRAH010000001.1"/>
</dbReference>
<sequence>MTGILLQSTSGITSSVLAFLVSLLVGALSIHIGARLIIDRDVGFGRAVFTALVGAVVWALVSFFVGWIPLLGPLLAVVAWIGVINWRYPGGWGTAAAVGVIAVIAAAVVIWLVGTFFGLGLEAFGVPE</sequence>
<keyword evidence="1" id="KW-0812">Transmembrane</keyword>
<accession>A0ABD5U9J1</accession>
<keyword evidence="1" id="KW-1133">Transmembrane helix</keyword>
<gene>
    <name evidence="2" type="ORF">ACFQHK_05735</name>
</gene>
<proteinExistence type="predicted"/>
<protein>
    <submittedName>
        <fullName evidence="2">Uncharacterized protein</fullName>
    </submittedName>
</protein>
<dbReference type="AlphaFoldDB" id="A0ABD5U9J1"/>
<keyword evidence="3" id="KW-1185">Reference proteome</keyword>
<feature type="transmembrane region" description="Helical" evidence="1">
    <location>
        <begin position="95"/>
        <end position="119"/>
    </location>
</feature>
<name>A0ABD5U9J1_9EURY</name>
<organism evidence="2 3">
    <name type="scientific">Halomarina ordinaria</name>
    <dbReference type="NCBI Taxonomy" id="3033939"/>
    <lineage>
        <taxon>Archaea</taxon>
        <taxon>Methanobacteriati</taxon>
        <taxon>Methanobacteriota</taxon>
        <taxon>Stenosarchaea group</taxon>
        <taxon>Halobacteria</taxon>
        <taxon>Halobacteriales</taxon>
        <taxon>Natronomonadaceae</taxon>
        <taxon>Halomarina</taxon>
    </lineage>
</organism>